<comment type="catalytic activity">
    <reaction evidence="5">
        <text>a quinone + NADH + 5 H(+)(in) = a quinol + NAD(+) + 4 H(+)(out)</text>
        <dbReference type="Rhea" id="RHEA:57888"/>
        <dbReference type="ChEBI" id="CHEBI:15378"/>
        <dbReference type="ChEBI" id="CHEBI:24646"/>
        <dbReference type="ChEBI" id="CHEBI:57540"/>
        <dbReference type="ChEBI" id="CHEBI:57945"/>
        <dbReference type="ChEBI" id="CHEBI:132124"/>
    </reaction>
</comment>
<keyword evidence="4 5" id="KW-0472">Membrane</keyword>
<feature type="transmembrane region" description="Helical" evidence="5">
    <location>
        <begin position="440"/>
        <end position="462"/>
    </location>
</feature>
<keyword evidence="5" id="KW-1278">Translocase</keyword>
<dbReference type="Proteomes" id="UP000236893">
    <property type="component" value="Unassembled WGS sequence"/>
</dbReference>
<evidence type="ECO:0000256" key="3">
    <source>
        <dbReference type="ARBA" id="ARBA00022989"/>
    </source>
</evidence>
<protein>
    <recommendedName>
        <fullName evidence="5">NADH-quinone oxidoreductase subunit N</fullName>
        <ecNumber evidence="5">7.1.1.-</ecNumber>
    </recommendedName>
    <alternativeName>
        <fullName evidence="5">NADH dehydrogenase I subunit N</fullName>
    </alternativeName>
    <alternativeName>
        <fullName evidence="5">NDH-1 subunit N</fullName>
    </alternativeName>
</protein>
<feature type="transmembrane region" description="Helical" evidence="5">
    <location>
        <begin position="34"/>
        <end position="50"/>
    </location>
</feature>
<evidence type="ECO:0000256" key="1">
    <source>
        <dbReference type="ARBA" id="ARBA00004127"/>
    </source>
</evidence>
<dbReference type="RefSeq" id="WP_103789644.1">
    <property type="nucleotide sequence ID" value="NZ_PQVF01000009.1"/>
</dbReference>
<feature type="domain" description="NADH:quinone oxidoreductase/Mrp antiporter transmembrane" evidence="7">
    <location>
        <begin position="117"/>
        <end position="411"/>
    </location>
</feature>
<dbReference type="InterPro" id="IPR001750">
    <property type="entry name" value="ND/Mrp_TM"/>
</dbReference>
<dbReference type="AlphaFoldDB" id="A0A2S4ZZG7"/>
<feature type="transmembrane region" description="Helical" evidence="5">
    <location>
        <begin position="323"/>
        <end position="341"/>
    </location>
</feature>
<keyword evidence="5" id="KW-1003">Cell membrane</keyword>
<dbReference type="OrthoDB" id="9811718at2"/>
<accession>A0A2S4ZZG7</accession>
<dbReference type="EMBL" id="PQVF01000009">
    <property type="protein sequence ID" value="POY35731.1"/>
    <property type="molecule type" value="Genomic_DNA"/>
</dbReference>
<comment type="caution">
    <text evidence="8">The sequence shown here is derived from an EMBL/GenBank/DDBJ whole genome shotgun (WGS) entry which is preliminary data.</text>
</comment>
<evidence type="ECO:0000313" key="9">
    <source>
        <dbReference type="Proteomes" id="UP000236893"/>
    </source>
</evidence>
<gene>
    <name evidence="5" type="primary">nuoN</name>
    <name evidence="8" type="ORF">C3K47_13300</name>
</gene>
<dbReference type="Pfam" id="PF00361">
    <property type="entry name" value="Proton_antipo_M"/>
    <property type="match status" value="1"/>
</dbReference>
<evidence type="ECO:0000256" key="6">
    <source>
        <dbReference type="RuleBase" id="RU000320"/>
    </source>
</evidence>
<feature type="transmembrane region" description="Helical" evidence="5">
    <location>
        <begin position="397"/>
        <end position="419"/>
    </location>
</feature>
<comment type="subunit">
    <text evidence="5">NDH-1 is composed of 14 different subunits. Subunits NuoA, H, J, K, L, M, N constitute the membrane sector of the complex.</text>
</comment>
<evidence type="ECO:0000313" key="8">
    <source>
        <dbReference type="EMBL" id="POY35731.1"/>
    </source>
</evidence>
<keyword evidence="5" id="KW-0874">Quinone</keyword>
<dbReference type="InterPro" id="IPR010096">
    <property type="entry name" value="NADH-Q_OxRdtase_suN/2"/>
</dbReference>
<evidence type="ECO:0000259" key="7">
    <source>
        <dbReference type="Pfam" id="PF00361"/>
    </source>
</evidence>
<feature type="transmembrane region" description="Helical" evidence="5">
    <location>
        <begin position="6"/>
        <end position="27"/>
    </location>
</feature>
<feature type="transmembrane region" description="Helical" evidence="5">
    <location>
        <begin position="259"/>
        <end position="283"/>
    </location>
</feature>
<sequence length="475" mass="52246">MPAIDLIKLMPLIITSSGALIIMLMLAVRSGHKTVEIACLLVYSIGLAYLSKPTFVFEDNLFVVDGFGKLFMGLILFSGLIITFISYAYFNEKEENPKVYYVLLLLATLGAQTLCISHHFISLFLGLEILSMALYALIAYLRTRNYAIEAGMKYLIMAAFSSAFLLFGMALIYSETGTMDFAAIANIIKLQSKISPYLIMGFGLLMVGAGFKLSIVPFHLWAADVYQGAPMPVTAFIATISKGGMLIILFRLLGLTRLISLTPIFTLMLIIALASMLVGNLLAVRQRNLKRILAYSSIANMGYLMAALLSIDEDGLQTATLYTMIYFVALLTAFGVLSMLSTKERDADDLNDLKGMFWQKPLMASIMTVSMLSLAGIPLTAGFIGKFYILKSGIDTGQWLLMFTLILASIIGLFYYLKIIVALFTEAPSSAAVPEKGHPVYYFINLVVMFLLTISLVVLGVYPQQLISILHTILS</sequence>
<dbReference type="PANTHER" id="PTHR22773">
    <property type="entry name" value="NADH DEHYDROGENASE"/>
    <property type="match status" value="1"/>
</dbReference>
<feature type="transmembrane region" description="Helical" evidence="5">
    <location>
        <begin position="99"/>
        <end position="114"/>
    </location>
</feature>
<keyword evidence="3 5" id="KW-1133">Transmembrane helix</keyword>
<dbReference type="GO" id="GO:0042773">
    <property type="term" value="P:ATP synthesis coupled electron transport"/>
    <property type="evidence" value="ECO:0007669"/>
    <property type="project" value="InterPro"/>
</dbReference>
<feature type="transmembrane region" description="Helical" evidence="5">
    <location>
        <begin position="70"/>
        <end position="90"/>
    </location>
</feature>
<feature type="transmembrane region" description="Helical" evidence="5">
    <location>
        <begin position="233"/>
        <end position="253"/>
    </location>
</feature>
<comment type="function">
    <text evidence="5">NDH-1 shuttles electrons from NADH, via FMN and iron-sulfur (Fe-S) centers, to quinones in the respiratory chain. The immediate electron acceptor for the enzyme in this species is believed to be a menaquinone. Couples the redox reaction to proton translocation (for every two electrons transferred, four hydrogen ions are translocated across the cytoplasmic membrane), and thus conserves the redox energy in a proton gradient.</text>
</comment>
<evidence type="ECO:0000256" key="2">
    <source>
        <dbReference type="ARBA" id="ARBA00022692"/>
    </source>
</evidence>
<evidence type="ECO:0000256" key="4">
    <source>
        <dbReference type="ARBA" id="ARBA00023136"/>
    </source>
</evidence>
<dbReference type="GO" id="GO:0050136">
    <property type="term" value="F:NADH dehydrogenase (quinone) (non-electrogenic) activity"/>
    <property type="evidence" value="ECO:0007669"/>
    <property type="project" value="UniProtKB-UniRule"/>
</dbReference>
<dbReference type="GO" id="GO:0012505">
    <property type="term" value="C:endomembrane system"/>
    <property type="evidence" value="ECO:0007669"/>
    <property type="project" value="UniProtKB-SubCell"/>
</dbReference>
<feature type="transmembrane region" description="Helical" evidence="5">
    <location>
        <begin position="120"/>
        <end position="142"/>
    </location>
</feature>
<dbReference type="GO" id="GO:0008137">
    <property type="term" value="F:NADH dehydrogenase (ubiquinone) activity"/>
    <property type="evidence" value="ECO:0007669"/>
    <property type="project" value="InterPro"/>
</dbReference>
<evidence type="ECO:0000256" key="5">
    <source>
        <dbReference type="HAMAP-Rule" id="MF_00445"/>
    </source>
</evidence>
<feature type="transmembrane region" description="Helical" evidence="5">
    <location>
        <begin position="362"/>
        <end position="385"/>
    </location>
</feature>
<keyword evidence="2 5" id="KW-0812">Transmembrane</keyword>
<proteinExistence type="inferred from homology"/>
<comment type="subcellular location">
    <subcellularLocation>
        <location evidence="5">Cell membrane</location>
        <topology evidence="5">Multi-pass membrane protein</topology>
    </subcellularLocation>
    <subcellularLocation>
        <location evidence="1">Endomembrane system</location>
        <topology evidence="1">Multi-pass membrane protein</topology>
    </subcellularLocation>
    <subcellularLocation>
        <location evidence="6">Membrane</location>
        <topology evidence="6">Multi-pass membrane protein</topology>
    </subcellularLocation>
</comment>
<comment type="similarity">
    <text evidence="5">Belongs to the complex I subunit 2 family.</text>
</comment>
<feature type="transmembrane region" description="Helical" evidence="5">
    <location>
        <begin position="194"/>
        <end position="221"/>
    </location>
</feature>
<keyword evidence="5" id="KW-0520">NAD</keyword>
<dbReference type="HAMAP" id="MF_00445">
    <property type="entry name" value="NDH1_NuoN_1"/>
    <property type="match status" value="1"/>
</dbReference>
<reference evidence="8 9" key="1">
    <citation type="submission" date="2018-01" db="EMBL/GenBank/DDBJ databases">
        <authorList>
            <person name="Gaut B.S."/>
            <person name="Morton B.R."/>
            <person name="Clegg M.T."/>
            <person name="Duvall M.R."/>
        </authorList>
    </citation>
    <scope>NUCLEOTIDE SEQUENCE [LARGE SCALE GENOMIC DNA]</scope>
    <source>
        <strain evidence="8 9">HR-AV</strain>
    </source>
</reference>
<organism evidence="8 9">
    <name type="scientific">Solitalea longa</name>
    <dbReference type="NCBI Taxonomy" id="2079460"/>
    <lineage>
        <taxon>Bacteria</taxon>
        <taxon>Pseudomonadati</taxon>
        <taxon>Bacteroidota</taxon>
        <taxon>Sphingobacteriia</taxon>
        <taxon>Sphingobacteriales</taxon>
        <taxon>Sphingobacteriaceae</taxon>
        <taxon>Solitalea</taxon>
    </lineage>
</organism>
<feature type="transmembrane region" description="Helical" evidence="5">
    <location>
        <begin position="154"/>
        <end position="174"/>
    </location>
</feature>
<feature type="transmembrane region" description="Helical" evidence="5">
    <location>
        <begin position="292"/>
        <end position="311"/>
    </location>
</feature>
<dbReference type="NCBIfam" id="TIGR01770">
    <property type="entry name" value="NDH_I_N"/>
    <property type="match status" value="1"/>
</dbReference>
<keyword evidence="9" id="KW-1185">Reference proteome</keyword>
<keyword evidence="5" id="KW-0813">Transport</keyword>
<name>A0A2S4ZZG7_9SPHI</name>
<dbReference type="EC" id="7.1.1.-" evidence="5"/>
<dbReference type="GO" id="GO:0048038">
    <property type="term" value="F:quinone binding"/>
    <property type="evidence" value="ECO:0007669"/>
    <property type="project" value="UniProtKB-KW"/>
</dbReference>
<dbReference type="GO" id="GO:0005886">
    <property type="term" value="C:plasma membrane"/>
    <property type="evidence" value="ECO:0007669"/>
    <property type="project" value="UniProtKB-SubCell"/>
</dbReference>